<evidence type="ECO:0000256" key="4">
    <source>
        <dbReference type="RuleBase" id="RU000639"/>
    </source>
</evidence>
<evidence type="ECO:0000256" key="2">
    <source>
        <dbReference type="ARBA" id="ARBA00023186"/>
    </source>
</evidence>
<evidence type="ECO:0000256" key="5">
    <source>
        <dbReference type="RuleBase" id="RU004478"/>
    </source>
</evidence>
<dbReference type="InterPro" id="IPR013805">
    <property type="entry name" value="GrpE_CC"/>
</dbReference>
<dbReference type="PANTHER" id="PTHR21237:SF23">
    <property type="entry name" value="GRPE PROTEIN HOMOLOG, MITOCHONDRIAL"/>
    <property type="match status" value="1"/>
</dbReference>
<reference evidence="6 7" key="1">
    <citation type="journal article" date="2015" name="Genome Announc.">
        <title>Complete Genome Sequence of the Novel Leech Symbiont Mucinivorans hirudinis M3T.</title>
        <authorList>
            <person name="Nelson M.C."/>
            <person name="Bomar L."/>
            <person name="Graf J."/>
        </authorList>
    </citation>
    <scope>NUCLEOTIDE SEQUENCE [LARGE SCALE GENOMIC DNA]</scope>
    <source>
        <strain evidence="7">M3</strain>
    </source>
</reference>
<dbReference type="InterPro" id="IPR000740">
    <property type="entry name" value="GrpE"/>
</dbReference>
<dbReference type="HOGENOM" id="CLU_057217_5_2_10"/>
<keyword evidence="3 4" id="KW-0346">Stress response</keyword>
<dbReference type="CDD" id="cd00446">
    <property type="entry name" value="GrpE"/>
    <property type="match status" value="1"/>
</dbReference>
<dbReference type="GO" id="GO:0006457">
    <property type="term" value="P:protein folding"/>
    <property type="evidence" value="ECO:0007669"/>
    <property type="project" value="InterPro"/>
</dbReference>
<dbReference type="EMBL" id="HG934468">
    <property type="protein sequence ID" value="CDN32326.1"/>
    <property type="molecule type" value="Genomic_DNA"/>
</dbReference>
<dbReference type="GO" id="GO:0042803">
    <property type="term" value="F:protein homodimerization activity"/>
    <property type="evidence" value="ECO:0007669"/>
    <property type="project" value="InterPro"/>
</dbReference>
<dbReference type="eggNOG" id="COG0576">
    <property type="taxonomic scope" value="Bacteria"/>
</dbReference>
<dbReference type="GO" id="GO:0000774">
    <property type="term" value="F:adenyl-nucleotide exchange factor activity"/>
    <property type="evidence" value="ECO:0007669"/>
    <property type="project" value="InterPro"/>
</dbReference>
<dbReference type="STRING" id="1433126.BN938_2254"/>
<dbReference type="GO" id="GO:0051082">
    <property type="term" value="F:unfolded protein binding"/>
    <property type="evidence" value="ECO:0007669"/>
    <property type="project" value="TreeGrafter"/>
</dbReference>
<comment type="function">
    <text evidence="3 4">Participates actively in the response to hyperosmotic and heat shock by preventing the aggregation of stress-denatured proteins, in association with DnaK and GrpE. It is the nucleotide exchange factor for DnaK and may function as a thermosensor. Unfolded proteins bind initially to DnaJ; upon interaction with the DnaJ-bound protein, DnaK hydrolyzes its bound ATP, resulting in the formation of a stable complex. GrpE releases ADP from DnaK; ATP binding to DnaK triggers the release of the substrate protein, thus completing the reaction cycle. Several rounds of ATP-dependent interactions between DnaJ, DnaK and GrpE are required for fully efficient folding.</text>
</comment>
<dbReference type="AlphaFoldDB" id="A0A060R9M7"/>
<dbReference type="Gene3D" id="2.30.22.10">
    <property type="entry name" value="Head domain of nucleotide exchange factor GrpE"/>
    <property type="match status" value="1"/>
</dbReference>
<comment type="similarity">
    <text evidence="1 3 5">Belongs to the GrpE family.</text>
</comment>
<name>A0A060R9M7_9BACT</name>
<dbReference type="Pfam" id="PF01025">
    <property type="entry name" value="GrpE"/>
    <property type="match status" value="1"/>
</dbReference>
<keyword evidence="2 3" id="KW-0143">Chaperone</keyword>
<dbReference type="HAMAP" id="MF_01151">
    <property type="entry name" value="GrpE"/>
    <property type="match status" value="1"/>
</dbReference>
<dbReference type="GO" id="GO:0005737">
    <property type="term" value="C:cytoplasm"/>
    <property type="evidence" value="ECO:0007669"/>
    <property type="project" value="UniProtKB-SubCell"/>
</dbReference>
<evidence type="ECO:0000256" key="3">
    <source>
        <dbReference type="HAMAP-Rule" id="MF_01151"/>
    </source>
</evidence>
<dbReference type="SUPFAM" id="SSF51064">
    <property type="entry name" value="Head domain of nucleotide exchange factor GrpE"/>
    <property type="match status" value="1"/>
</dbReference>
<comment type="subunit">
    <text evidence="3">Homodimer.</text>
</comment>
<keyword evidence="3" id="KW-0963">Cytoplasm</keyword>
<evidence type="ECO:0000256" key="1">
    <source>
        <dbReference type="ARBA" id="ARBA00009054"/>
    </source>
</evidence>
<proteinExistence type="inferred from homology"/>
<evidence type="ECO:0000313" key="6">
    <source>
        <dbReference type="EMBL" id="CDN32326.1"/>
    </source>
</evidence>
<dbReference type="GO" id="GO:0051087">
    <property type="term" value="F:protein-folding chaperone binding"/>
    <property type="evidence" value="ECO:0007669"/>
    <property type="project" value="InterPro"/>
</dbReference>
<evidence type="ECO:0000313" key="7">
    <source>
        <dbReference type="Proteomes" id="UP000027616"/>
    </source>
</evidence>
<dbReference type="KEGG" id="rbc:BN938_2254"/>
<comment type="subcellular location">
    <subcellularLocation>
        <location evidence="3">Cytoplasm</location>
    </subcellularLocation>
</comment>
<dbReference type="SUPFAM" id="SSF58014">
    <property type="entry name" value="Coiled-coil domain of nucleotide exchange factor GrpE"/>
    <property type="match status" value="1"/>
</dbReference>
<accession>A0A060R9M7</accession>
<protein>
    <recommendedName>
        <fullName evidence="3 4">Protein GrpE</fullName>
    </recommendedName>
    <alternativeName>
        <fullName evidence="3">HSP-70 cofactor</fullName>
    </alternativeName>
</protein>
<sequence>MKRFIKKMKDTEKQVVDNDAPETINVEEVAQTDEMTDAEHSTSDNEAAIWQDKYIRLSAEFDNYRKRTLREKMELAASGGADVLKAILGTCDDFERALSAMEDSSEKEGITLVYQKFRDTLKTKGVTEIECLGKPFDVDFAEAIAKIPATTPEQVGNVIDVVQKGYMLRDKVLRFAKVVVAE</sequence>
<dbReference type="PATRIC" id="fig|1433126.3.peg.2227"/>
<dbReference type="InterPro" id="IPR009012">
    <property type="entry name" value="GrpE_head"/>
</dbReference>
<dbReference type="PANTHER" id="PTHR21237">
    <property type="entry name" value="GRPE PROTEIN"/>
    <property type="match status" value="1"/>
</dbReference>
<gene>
    <name evidence="3" type="primary">grpE</name>
    <name evidence="6" type="ORF">BN938_2254</name>
</gene>
<dbReference type="PROSITE" id="PS01071">
    <property type="entry name" value="GRPE"/>
    <property type="match status" value="1"/>
</dbReference>
<keyword evidence="7" id="KW-1185">Reference proteome</keyword>
<organism evidence="6 7">
    <name type="scientific">Mucinivorans hirudinis</name>
    <dbReference type="NCBI Taxonomy" id="1433126"/>
    <lineage>
        <taxon>Bacteria</taxon>
        <taxon>Pseudomonadati</taxon>
        <taxon>Bacteroidota</taxon>
        <taxon>Bacteroidia</taxon>
        <taxon>Bacteroidales</taxon>
        <taxon>Rikenellaceae</taxon>
        <taxon>Mucinivorans</taxon>
    </lineage>
</organism>
<dbReference type="PRINTS" id="PR00773">
    <property type="entry name" value="GRPEPROTEIN"/>
</dbReference>
<dbReference type="Proteomes" id="UP000027616">
    <property type="component" value="Chromosome I"/>
</dbReference>
<dbReference type="Gene3D" id="3.90.20.20">
    <property type="match status" value="1"/>
</dbReference>